<evidence type="ECO:0000256" key="11">
    <source>
        <dbReference type="ARBA" id="ARBA00023209"/>
    </source>
</evidence>
<evidence type="ECO:0000256" key="8">
    <source>
        <dbReference type="ARBA" id="ARBA00022989"/>
    </source>
</evidence>
<dbReference type="SMART" id="SM00563">
    <property type="entry name" value="PlsC"/>
    <property type="match status" value="1"/>
</dbReference>
<dbReference type="EnsemblPlants" id="Pp3c11_9750V3.9">
    <property type="protein sequence ID" value="Pp3c11_9750V3.9"/>
    <property type="gene ID" value="Pp3c11_9750"/>
</dbReference>
<reference evidence="16 17" key="1">
    <citation type="journal article" date="2008" name="Science">
        <title>The Physcomitrella genome reveals evolutionary insights into the conquest of land by plants.</title>
        <authorList>
            <person name="Rensing S."/>
            <person name="Lang D."/>
            <person name="Zimmer A."/>
            <person name="Terry A."/>
            <person name="Salamov A."/>
            <person name="Shapiro H."/>
            <person name="Nishiyama T."/>
            <person name="Perroud P.-F."/>
            <person name="Lindquist E."/>
            <person name="Kamisugi Y."/>
            <person name="Tanahashi T."/>
            <person name="Sakakibara K."/>
            <person name="Fujita T."/>
            <person name="Oishi K."/>
            <person name="Shin-I T."/>
            <person name="Kuroki Y."/>
            <person name="Toyoda A."/>
            <person name="Suzuki Y."/>
            <person name="Hashimoto A."/>
            <person name="Yamaguchi K."/>
            <person name="Sugano A."/>
            <person name="Kohara Y."/>
            <person name="Fujiyama A."/>
            <person name="Anterola A."/>
            <person name="Aoki S."/>
            <person name="Ashton N."/>
            <person name="Barbazuk W.B."/>
            <person name="Barker E."/>
            <person name="Bennetzen J."/>
            <person name="Bezanilla M."/>
            <person name="Blankenship R."/>
            <person name="Cho S.H."/>
            <person name="Dutcher S."/>
            <person name="Estelle M."/>
            <person name="Fawcett J.A."/>
            <person name="Gundlach H."/>
            <person name="Hanada K."/>
            <person name="Heyl A."/>
            <person name="Hicks K.A."/>
            <person name="Hugh J."/>
            <person name="Lohr M."/>
            <person name="Mayer K."/>
            <person name="Melkozernov A."/>
            <person name="Murata T."/>
            <person name="Nelson D."/>
            <person name="Pils B."/>
            <person name="Prigge M."/>
            <person name="Reiss B."/>
            <person name="Renner T."/>
            <person name="Rombauts S."/>
            <person name="Rushton P."/>
            <person name="Sanderfoot A."/>
            <person name="Schween G."/>
            <person name="Shiu S.-H."/>
            <person name="Stueber K."/>
            <person name="Theodoulou F.L."/>
            <person name="Tu H."/>
            <person name="Van de Peer Y."/>
            <person name="Verrier P.J."/>
            <person name="Waters E."/>
            <person name="Wood A."/>
            <person name="Yang L."/>
            <person name="Cove D."/>
            <person name="Cuming A."/>
            <person name="Hasebe M."/>
            <person name="Lucas S."/>
            <person name="Mishler D.B."/>
            <person name="Reski R."/>
            <person name="Grigoriev I."/>
            <person name="Quatrano R.S."/>
            <person name="Boore J.L."/>
        </authorList>
    </citation>
    <scope>NUCLEOTIDE SEQUENCE [LARGE SCALE GENOMIC DNA]</scope>
    <source>
        <strain evidence="16 17">cv. Gransden 2004</strain>
    </source>
</reference>
<organism evidence="16 17">
    <name type="scientific">Physcomitrium patens</name>
    <name type="common">Spreading-leaved earth moss</name>
    <name type="synonym">Physcomitrella patens</name>
    <dbReference type="NCBI Taxonomy" id="3218"/>
    <lineage>
        <taxon>Eukaryota</taxon>
        <taxon>Viridiplantae</taxon>
        <taxon>Streptophyta</taxon>
        <taxon>Embryophyta</taxon>
        <taxon>Bryophyta</taxon>
        <taxon>Bryophytina</taxon>
        <taxon>Bryopsida</taxon>
        <taxon>Funariidae</taxon>
        <taxon>Funariales</taxon>
        <taxon>Funariaceae</taxon>
        <taxon>Physcomitrium</taxon>
    </lineage>
</organism>
<keyword evidence="10 14" id="KW-0472">Membrane</keyword>
<dbReference type="FunCoup" id="A0A7I4ABA6">
    <property type="interactions" value="2152"/>
</dbReference>
<dbReference type="CDD" id="cd00051">
    <property type="entry name" value="EFh"/>
    <property type="match status" value="1"/>
</dbReference>
<protein>
    <recommendedName>
        <fullName evidence="15">EF-hand domain-containing protein</fullName>
    </recommendedName>
</protein>
<dbReference type="OMA" id="FLYHKSE"/>
<dbReference type="CDD" id="cd07991">
    <property type="entry name" value="LPLAT_LPCAT1-like"/>
    <property type="match status" value="1"/>
</dbReference>
<dbReference type="Pfam" id="PF13499">
    <property type="entry name" value="EF-hand_7"/>
    <property type="match status" value="1"/>
</dbReference>
<keyword evidence="17" id="KW-1185">Reference proteome</keyword>
<dbReference type="GO" id="GO:0008654">
    <property type="term" value="P:phospholipid biosynthetic process"/>
    <property type="evidence" value="ECO:0007669"/>
    <property type="project" value="UniProtKB-KW"/>
</dbReference>
<dbReference type="InterPro" id="IPR011992">
    <property type="entry name" value="EF-hand-dom_pair"/>
</dbReference>
<keyword evidence="12" id="KW-1208">Phospholipid metabolism</keyword>
<keyword evidence="13" id="KW-0012">Acyltransferase</keyword>
<evidence type="ECO:0000256" key="1">
    <source>
        <dbReference type="ARBA" id="ARBA00004370"/>
    </source>
</evidence>
<dbReference type="PANTHER" id="PTHR23063">
    <property type="entry name" value="PHOSPHOLIPID ACYLTRANSFERASE"/>
    <property type="match status" value="1"/>
</dbReference>
<keyword evidence="6 14" id="KW-0812">Transmembrane</keyword>
<reference evidence="16" key="3">
    <citation type="submission" date="2020-12" db="UniProtKB">
        <authorList>
            <consortium name="EnsemblPlants"/>
        </authorList>
    </citation>
    <scope>IDENTIFICATION</scope>
</reference>
<dbReference type="Gene3D" id="1.10.238.10">
    <property type="entry name" value="EF-hand"/>
    <property type="match status" value="1"/>
</dbReference>
<keyword evidence="7" id="KW-0106">Calcium</keyword>
<dbReference type="EnsemblPlants" id="Pp3c11_9750V3.16">
    <property type="protein sequence ID" value="Pp3c11_9750V3.16"/>
    <property type="gene ID" value="Pp3c11_9750"/>
</dbReference>
<dbReference type="Gramene" id="Pp3c11_9750V3.16">
    <property type="protein sequence ID" value="Pp3c11_9750V3.16"/>
    <property type="gene ID" value="Pp3c11_9750"/>
</dbReference>
<reference evidence="16 17" key="2">
    <citation type="journal article" date="2018" name="Plant J.">
        <title>The Physcomitrella patens chromosome-scale assembly reveals moss genome structure and evolution.</title>
        <authorList>
            <person name="Lang D."/>
            <person name="Ullrich K.K."/>
            <person name="Murat F."/>
            <person name="Fuchs J."/>
            <person name="Jenkins J."/>
            <person name="Haas F.B."/>
            <person name="Piednoel M."/>
            <person name="Gundlach H."/>
            <person name="Van Bel M."/>
            <person name="Meyberg R."/>
            <person name="Vives C."/>
            <person name="Morata J."/>
            <person name="Symeonidi A."/>
            <person name="Hiss M."/>
            <person name="Muchero W."/>
            <person name="Kamisugi Y."/>
            <person name="Saleh O."/>
            <person name="Blanc G."/>
            <person name="Decker E.L."/>
            <person name="van Gessel N."/>
            <person name="Grimwood J."/>
            <person name="Hayes R.D."/>
            <person name="Graham S.W."/>
            <person name="Gunter L.E."/>
            <person name="McDaniel S.F."/>
            <person name="Hoernstein S.N.W."/>
            <person name="Larsson A."/>
            <person name="Li F.W."/>
            <person name="Perroud P.F."/>
            <person name="Phillips J."/>
            <person name="Ranjan P."/>
            <person name="Rokshar D.S."/>
            <person name="Rothfels C.J."/>
            <person name="Schneider L."/>
            <person name="Shu S."/>
            <person name="Stevenson D.W."/>
            <person name="Thummler F."/>
            <person name="Tillich M."/>
            <person name="Villarreal Aguilar J.C."/>
            <person name="Widiez T."/>
            <person name="Wong G.K."/>
            <person name="Wymore A."/>
            <person name="Zhang Y."/>
            <person name="Zimmer A.D."/>
            <person name="Quatrano R.S."/>
            <person name="Mayer K.F.X."/>
            <person name="Goodstein D."/>
            <person name="Casacuberta J.M."/>
            <person name="Vandepoele K."/>
            <person name="Reski R."/>
            <person name="Cuming A.C."/>
            <person name="Tuskan G.A."/>
            <person name="Maumus F."/>
            <person name="Salse J."/>
            <person name="Schmutz J."/>
            <person name="Rensing S.A."/>
        </authorList>
    </citation>
    <scope>NUCLEOTIDE SEQUENCE [LARGE SCALE GENOMIC DNA]</scope>
    <source>
        <strain evidence="16 17">cv. Gransden 2004</strain>
    </source>
</reference>
<keyword evidence="11" id="KW-0594">Phospholipid biosynthesis</keyword>
<dbReference type="Pfam" id="PF01553">
    <property type="entry name" value="Acyltransferase"/>
    <property type="match status" value="1"/>
</dbReference>
<feature type="domain" description="EF-hand" evidence="15">
    <location>
        <begin position="526"/>
        <end position="561"/>
    </location>
</feature>
<evidence type="ECO:0000256" key="5">
    <source>
        <dbReference type="ARBA" id="ARBA00022679"/>
    </source>
</evidence>
<comment type="subcellular location">
    <subcellularLocation>
        <location evidence="1">Membrane</location>
    </subcellularLocation>
</comment>
<dbReference type="InterPro" id="IPR045252">
    <property type="entry name" value="LPCAT1-like"/>
</dbReference>
<dbReference type="EMBL" id="ABEU02000011">
    <property type="status" value="NOT_ANNOTATED_CDS"/>
    <property type="molecule type" value="Genomic_DNA"/>
</dbReference>
<evidence type="ECO:0000256" key="14">
    <source>
        <dbReference type="SAM" id="Phobius"/>
    </source>
</evidence>
<comment type="pathway">
    <text evidence="2">Lipid metabolism; phospholipid metabolism.</text>
</comment>
<dbReference type="PROSITE" id="PS50222">
    <property type="entry name" value="EF_HAND_2"/>
    <property type="match status" value="2"/>
</dbReference>
<evidence type="ECO:0000313" key="17">
    <source>
        <dbReference type="Proteomes" id="UP000006727"/>
    </source>
</evidence>
<dbReference type="SUPFAM" id="SSF69593">
    <property type="entry name" value="Glycerol-3-phosphate (1)-acyltransferase"/>
    <property type="match status" value="1"/>
</dbReference>
<comment type="similarity">
    <text evidence="3">Belongs to the 1-acyl-sn-glycerol-3-phosphate acyltransferase family.</text>
</comment>
<dbReference type="Proteomes" id="UP000006727">
    <property type="component" value="Chromosome 11"/>
</dbReference>
<gene>
    <name evidence="16" type="primary">LOC112288894</name>
</gene>
<evidence type="ECO:0000256" key="10">
    <source>
        <dbReference type="ARBA" id="ARBA00023136"/>
    </source>
</evidence>
<dbReference type="Gramene" id="Pp3c11_9750V3.9">
    <property type="protein sequence ID" value="Pp3c11_9750V3.9"/>
    <property type="gene ID" value="Pp3c11_9750"/>
</dbReference>
<keyword evidence="8 14" id="KW-1133">Transmembrane helix</keyword>
<evidence type="ECO:0000256" key="9">
    <source>
        <dbReference type="ARBA" id="ARBA00023098"/>
    </source>
</evidence>
<dbReference type="UniPathway" id="UPA00085"/>
<dbReference type="GO" id="GO:0008374">
    <property type="term" value="F:O-acyltransferase activity"/>
    <property type="evidence" value="ECO:0007669"/>
    <property type="project" value="InterPro"/>
</dbReference>
<keyword evidence="5" id="KW-0808">Transferase</keyword>
<dbReference type="AlphaFoldDB" id="A0A7I4ABA6"/>
<dbReference type="GO" id="GO:0005509">
    <property type="term" value="F:calcium ion binding"/>
    <property type="evidence" value="ECO:0007669"/>
    <property type="project" value="InterPro"/>
</dbReference>
<evidence type="ECO:0000259" key="15">
    <source>
        <dbReference type="PROSITE" id="PS50222"/>
    </source>
</evidence>
<evidence type="ECO:0000256" key="2">
    <source>
        <dbReference type="ARBA" id="ARBA00005074"/>
    </source>
</evidence>
<dbReference type="InterPro" id="IPR018247">
    <property type="entry name" value="EF_Hand_1_Ca_BS"/>
</dbReference>
<evidence type="ECO:0000256" key="7">
    <source>
        <dbReference type="ARBA" id="ARBA00022837"/>
    </source>
</evidence>
<evidence type="ECO:0000256" key="13">
    <source>
        <dbReference type="ARBA" id="ARBA00023315"/>
    </source>
</evidence>
<dbReference type="SUPFAM" id="SSF47473">
    <property type="entry name" value="EF-hand"/>
    <property type="match status" value="1"/>
</dbReference>
<dbReference type="SMART" id="SM00054">
    <property type="entry name" value="EFh"/>
    <property type="match status" value="2"/>
</dbReference>
<proteinExistence type="inferred from homology"/>
<sequence>MGGTNMGDAQVPLLAGHYNNGEQESLKAESAGINARSKDQASVQRRDCINDEVCVTIPISDELEENLSRKEKDADSFEENADGDLERMQKALELFSDVPSFGKLPTIDPFLNKTPAVRGMYENLKTVLLLPLMVVRLLVILMILVVGFIATKIALAGWENGQSVLPRWRRKLMSVTRLCGRGILFCYGFQWIRRIGRPAPKEVAPIVVSNHVSFIDPIFYFYELFPSIVSSKSHDSLFMAGTIIRSMQVIAVDRTSAESRKSATAEIKRRAASMEFPSVLLFPEGTTTNGRSLISFKPGAFVPGFPIQPVVIRYPFVHFDISWGDISLTNLVFRMFTQFNNFMEVQYLPVIYPSAWEVENPSEFADRVRYEMARALCVPVTEHTHGDLMLSVNAQRLFLRFPANYMVEMGKVEKALGLRTGDVKKFLEKFAAMGPSCCGTVSVNQFLEWHHLPKCWISRKIFDLFDKSRQGFITFREFVVASGSFLKTQELRSHMRAAYSACNLQGDGRISPIELENCLKLSMPSINNAKVKMWFKRLDLDNDGVISWEEFETFIETNLELLPIFMMCT</sequence>
<accession>A0A7I4ABA6</accession>
<dbReference type="InterPro" id="IPR002048">
    <property type="entry name" value="EF_hand_dom"/>
</dbReference>
<evidence type="ECO:0000256" key="6">
    <source>
        <dbReference type="ARBA" id="ARBA00022692"/>
    </source>
</evidence>
<dbReference type="PROSITE" id="PS00018">
    <property type="entry name" value="EF_HAND_1"/>
    <property type="match status" value="1"/>
</dbReference>
<keyword evidence="9" id="KW-0443">Lipid metabolism</keyword>
<evidence type="ECO:0000256" key="3">
    <source>
        <dbReference type="ARBA" id="ARBA00008655"/>
    </source>
</evidence>
<evidence type="ECO:0000313" key="16">
    <source>
        <dbReference type="EnsemblPlants" id="Pp3c11_9750V3.9"/>
    </source>
</evidence>
<feature type="domain" description="EF-hand" evidence="15">
    <location>
        <begin position="459"/>
        <end position="488"/>
    </location>
</feature>
<evidence type="ECO:0000256" key="12">
    <source>
        <dbReference type="ARBA" id="ARBA00023264"/>
    </source>
</evidence>
<feature type="transmembrane region" description="Helical" evidence="14">
    <location>
        <begin position="128"/>
        <end position="155"/>
    </location>
</feature>
<dbReference type="InterPro" id="IPR002123">
    <property type="entry name" value="Plipid/glycerol_acylTrfase"/>
</dbReference>
<keyword evidence="4" id="KW-0444">Lipid biosynthesis</keyword>
<dbReference type="PANTHER" id="PTHR23063:SF52">
    <property type="entry name" value="LYSOPHOSPHATIDYLCHOLINE ACYLTRANSFERASE"/>
    <property type="match status" value="1"/>
</dbReference>
<dbReference type="GO" id="GO:0016020">
    <property type="term" value="C:membrane"/>
    <property type="evidence" value="ECO:0007669"/>
    <property type="project" value="UniProtKB-SubCell"/>
</dbReference>
<evidence type="ECO:0000256" key="4">
    <source>
        <dbReference type="ARBA" id="ARBA00022516"/>
    </source>
</evidence>
<name>A0A7I4ABA6_PHYPA</name>